<dbReference type="InterPro" id="IPR029016">
    <property type="entry name" value="GAF-like_dom_sf"/>
</dbReference>
<dbReference type="GO" id="GO:0000155">
    <property type="term" value="F:phosphorelay sensor kinase activity"/>
    <property type="evidence" value="ECO:0007669"/>
    <property type="project" value="InterPro"/>
</dbReference>
<evidence type="ECO:0000313" key="14">
    <source>
        <dbReference type="Proteomes" id="UP000010798"/>
    </source>
</evidence>
<dbReference type="AlphaFoldDB" id="L0D912"/>
<dbReference type="SMART" id="SM00388">
    <property type="entry name" value="HisKA"/>
    <property type="match status" value="1"/>
</dbReference>
<dbReference type="Gene3D" id="3.30.450.20">
    <property type="entry name" value="PAS domain"/>
    <property type="match status" value="3"/>
</dbReference>
<dbReference type="SMART" id="SM00387">
    <property type="entry name" value="HATPase_c"/>
    <property type="match status" value="1"/>
</dbReference>
<evidence type="ECO:0000259" key="10">
    <source>
        <dbReference type="PROSITE" id="PS50110"/>
    </source>
</evidence>
<dbReference type="HOGENOM" id="CLU_000445_114_44_0"/>
<dbReference type="SMART" id="SM00086">
    <property type="entry name" value="PAC"/>
    <property type="match status" value="2"/>
</dbReference>
<dbReference type="PROSITE" id="PS50110">
    <property type="entry name" value="RESPONSE_REGULATORY"/>
    <property type="match status" value="1"/>
</dbReference>
<dbReference type="InterPro" id="IPR036097">
    <property type="entry name" value="HisK_dim/P_sf"/>
</dbReference>
<dbReference type="InterPro" id="IPR011006">
    <property type="entry name" value="CheY-like_superfamily"/>
</dbReference>
<dbReference type="Gene3D" id="3.40.50.2300">
    <property type="match status" value="1"/>
</dbReference>
<dbReference type="PANTHER" id="PTHR43047:SF72">
    <property type="entry name" value="OSMOSENSING HISTIDINE PROTEIN KINASE SLN1"/>
    <property type="match status" value="1"/>
</dbReference>
<keyword evidence="4" id="KW-0808">Transferase</keyword>
<feature type="modified residue" description="4-aspartylphosphate" evidence="6">
    <location>
        <position position="918"/>
    </location>
</feature>
<dbReference type="EMBL" id="CP003364">
    <property type="protein sequence ID" value="AGA25318.1"/>
    <property type="molecule type" value="Genomic_DNA"/>
</dbReference>
<dbReference type="eggNOG" id="COG2205">
    <property type="taxonomic scope" value="Bacteria"/>
</dbReference>
<dbReference type="SMART" id="SM00091">
    <property type="entry name" value="PAS"/>
    <property type="match status" value="3"/>
</dbReference>
<feature type="domain" description="PAC" evidence="12">
    <location>
        <begin position="553"/>
        <end position="605"/>
    </location>
</feature>
<keyword evidence="5" id="KW-0418">Kinase</keyword>
<dbReference type="PROSITE" id="PS50113">
    <property type="entry name" value="PAC"/>
    <property type="match status" value="2"/>
</dbReference>
<evidence type="ECO:0000256" key="1">
    <source>
        <dbReference type="ARBA" id="ARBA00000085"/>
    </source>
</evidence>
<evidence type="ECO:0000313" key="13">
    <source>
        <dbReference type="EMBL" id="AGA25318.1"/>
    </source>
</evidence>
<dbReference type="InterPro" id="IPR003018">
    <property type="entry name" value="GAF"/>
</dbReference>
<evidence type="ECO:0000256" key="3">
    <source>
        <dbReference type="ARBA" id="ARBA00022553"/>
    </source>
</evidence>
<proteinExistence type="predicted"/>
<dbReference type="PRINTS" id="PR00344">
    <property type="entry name" value="BCTRLSENSOR"/>
</dbReference>
<evidence type="ECO:0000259" key="9">
    <source>
        <dbReference type="PROSITE" id="PS50109"/>
    </source>
</evidence>
<dbReference type="Pfam" id="PF00512">
    <property type="entry name" value="HisKA"/>
    <property type="match status" value="1"/>
</dbReference>
<evidence type="ECO:0000256" key="4">
    <source>
        <dbReference type="ARBA" id="ARBA00022679"/>
    </source>
</evidence>
<keyword evidence="14" id="KW-1185">Reference proteome</keyword>
<dbReference type="InterPro" id="IPR003661">
    <property type="entry name" value="HisK_dim/P_dom"/>
</dbReference>
<name>L0D912_SINAD</name>
<evidence type="ECO:0000259" key="12">
    <source>
        <dbReference type="PROSITE" id="PS50113"/>
    </source>
</evidence>
<dbReference type="InterPro" id="IPR000014">
    <property type="entry name" value="PAS"/>
</dbReference>
<dbReference type="EC" id="2.7.13.3" evidence="2"/>
<dbReference type="PROSITE" id="PS50109">
    <property type="entry name" value="HIS_KIN"/>
    <property type="match status" value="1"/>
</dbReference>
<evidence type="ECO:0000259" key="11">
    <source>
        <dbReference type="PROSITE" id="PS50112"/>
    </source>
</evidence>
<feature type="region of interest" description="Disordered" evidence="8">
    <location>
        <begin position="1"/>
        <end position="41"/>
    </location>
</feature>
<dbReference type="InterPro" id="IPR013656">
    <property type="entry name" value="PAS_4"/>
</dbReference>
<organism evidence="13 14">
    <name type="scientific">Singulisphaera acidiphila (strain ATCC BAA-1392 / DSM 18658 / VKM B-2454 / MOB10)</name>
    <dbReference type="NCBI Taxonomy" id="886293"/>
    <lineage>
        <taxon>Bacteria</taxon>
        <taxon>Pseudomonadati</taxon>
        <taxon>Planctomycetota</taxon>
        <taxon>Planctomycetia</taxon>
        <taxon>Isosphaerales</taxon>
        <taxon>Isosphaeraceae</taxon>
        <taxon>Singulisphaera</taxon>
    </lineage>
</organism>
<dbReference type="CDD" id="cd00082">
    <property type="entry name" value="HisKA"/>
    <property type="match status" value="1"/>
</dbReference>
<dbReference type="InterPro" id="IPR001610">
    <property type="entry name" value="PAC"/>
</dbReference>
<dbReference type="SUPFAM" id="SSF52172">
    <property type="entry name" value="CheY-like"/>
    <property type="match status" value="1"/>
</dbReference>
<dbReference type="FunFam" id="3.30.565.10:FF:000006">
    <property type="entry name" value="Sensor histidine kinase WalK"/>
    <property type="match status" value="1"/>
</dbReference>
<dbReference type="Pfam" id="PF08448">
    <property type="entry name" value="PAS_4"/>
    <property type="match status" value="1"/>
</dbReference>
<dbReference type="Gene3D" id="3.30.565.10">
    <property type="entry name" value="Histidine kinase-like ATPase, C-terminal domain"/>
    <property type="match status" value="1"/>
</dbReference>
<evidence type="ECO:0000256" key="6">
    <source>
        <dbReference type="PROSITE-ProRule" id="PRU00169"/>
    </source>
</evidence>
<dbReference type="GO" id="GO:0009927">
    <property type="term" value="F:histidine phosphotransfer kinase activity"/>
    <property type="evidence" value="ECO:0007669"/>
    <property type="project" value="TreeGrafter"/>
</dbReference>
<dbReference type="NCBIfam" id="TIGR00229">
    <property type="entry name" value="sensory_box"/>
    <property type="match status" value="2"/>
</dbReference>
<dbReference type="Pfam" id="PF00072">
    <property type="entry name" value="Response_reg"/>
    <property type="match status" value="1"/>
</dbReference>
<dbReference type="InterPro" id="IPR004358">
    <property type="entry name" value="Sig_transdc_His_kin-like_C"/>
</dbReference>
<dbReference type="Gene3D" id="3.30.450.40">
    <property type="match status" value="1"/>
</dbReference>
<dbReference type="Gene3D" id="1.10.287.130">
    <property type="match status" value="1"/>
</dbReference>
<dbReference type="STRING" id="886293.Sinac_0913"/>
<dbReference type="SUPFAM" id="SSF55785">
    <property type="entry name" value="PYP-like sensor domain (PAS domain)"/>
    <property type="match status" value="3"/>
</dbReference>
<dbReference type="PROSITE" id="PS50112">
    <property type="entry name" value="PAS"/>
    <property type="match status" value="2"/>
</dbReference>
<feature type="domain" description="PAS" evidence="11">
    <location>
        <begin position="223"/>
        <end position="273"/>
    </location>
</feature>
<dbReference type="Pfam" id="PF01590">
    <property type="entry name" value="GAF"/>
    <property type="match status" value="1"/>
</dbReference>
<dbReference type="KEGG" id="saci:Sinac_0913"/>
<evidence type="ECO:0000256" key="2">
    <source>
        <dbReference type="ARBA" id="ARBA00012438"/>
    </source>
</evidence>
<feature type="domain" description="PAC" evidence="12">
    <location>
        <begin position="294"/>
        <end position="344"/>
    </location>
</feature>
<protein>
    <recommendedName>
        <fullName evidence="2">histidine kinase</fullName>
        <ecNumber evidence="2">2.7.13.3</ecNumber>
    </recommendedName>
</protein>
<dbReference type="GO" id="GO:0005886">
    <property type="term" value="C:plasma membrane"/>
    <property type="evidence" value="ECO:0007669"/>
    <property type="project" value="TreeGrafter"/>
</dbReference>
<dbReference type="InterPro" id="IPR003594">
    <property type="entry name" value="HATPase_dom"/>
</dbReference>
<dbReference type="PANTHER" id="PTHR43047">
    <property type="entry name" value="TWO-COMPONENT HISTIDINE PROTEIN KINASE"/>
    <property type="match status" value="1"/>
</dbReference>
<dbReference type="InterPro" id="IPR000700">
    <property type="entry name" value="PAS-assoc_C"/>
</dbReference>
<evidence type="ECO:0000256" key="5">
    <source>
        <dbReference type="ARBA" id="ARBA00022777"/>
    </source>
</evidence>
<dbReference type="eggNOG" id="COG0784">
    <property type="taxonomic scope" value="Bacteria"/>
</dbReference>
<feature type="coiled-coil region" evidence="7">
    <location>
        <begin position="328"/>
        <end position="359"/>
    </location>
</feature>
<gene>
    <name evidence="13" type="ordered locus">Sinac_0913</name>
</gene>
<dbReference type="InterPro" id="IPR013655">
    <property type="entry name" value="PAS_fold_3"/>
</dbReference>
<dbReference type="Pfam" id="PF13426">
    <property type="entry name" value="PAS_9"/>
    <property type="match status" value="1"/>
</dbReference>
<dbReference type="InterPro" id="IPR035965">
    <property type="entry name" value="PAS-like_dom_sf"/>
</dbReference>
<feature type="domain" description="Histidine kinase" evidence="9">
    <location>
        <begin position="623"/>
        <end position="845"/>
    </location>
</feature>
<dbReference type="SUPFAM" id="SSF55874">
    <property type="entry name" value="ATPase domain of HSP90 chaperone/DNA topoisomerase II/histidine kinase"/>
    <property type="match status" value="1"/>
</dbReference>
<dbReference type="Pfam" id="PF08447">
    <property type="entry name" value="PAS_3"/>
    <property type="match status" value="1"/>
</dbReference>
<dbReference type="SUPFAM" id="SSF47384">
    <property type="entry name" value="Homodimeric domain of signal transducing histidine kinase"/>
    <property type="match status" value="1"/>
</dbReference>
<dbReference type="InterPro" id="IPR005467">
    <property type="entry name" value="His_kinase_dom"/>
</dbReference>
<dbReference type="InterPro" id="IPR001789">
    <property type="entry name" value="Sig_transdc_resp-reg_receiver"/>
</dbReference>
<dbReference type="eggNOG" id="COG2203">
    <property type="taxonomic scope" value="Bacteria"/>
</dbReference>
<dbReference type="SUPFAM" id="SSF55781">
    <property type="entry name" value="GAF domain-like"/>
    <property type="match status" value="1"/>
</dbReference>
<accession>L0D912</accession>
<dbReference type="Pfam" id="PF02518">
    <property type="entry name" value="HATPase_c"/>
    <property type="match status" value="1"/>
</dbReference>
<dbReference type="InterPro" id="IPR036890">
    <property type="entry name" value="HATPase_C_sf"/>
</dbReference>
<comment type="catalytic activity">
    <reaction evidence="1">
        <text>ATP + protein L-histidine = ADP + protein N-phospho-L-histidine.</text>
        <dbReference type="EC" id="2.7.13.3"/>
    </reaction>
</comment>
<dbReference type="SMART" id="SM00448">
    <property type="entry name" value="REC"/>
    <property type="match status" value="1"/>
</dbReference>
<keyword evidence="7" id="KW-0175">Coiled coil</keyword>
<dbReference type="Proteomes" id="UP000010798">
    <property type="component" value="Chromosome"/>
</dbReference>
<dbReference type="CDD" id="cd00130">
    <property type="entry name" value="PAS"/>
    <property type="match status" value="2"/>
</dbReference>
<reference evidence="13 14" key="1">
    <citation type="submission" date="2012-02" db="EMBL/GenBank/DDBJ databases">
        <title>Complete sequence of chromosome of Singulisphaera acidiphila DSM 18658.</title>
        <authorList>
            <consortium name="US DOE Joint Genome Institute (JGI-PGF)"/>
            <person name="Lucas S."/>
            <person name="Copeland A."/>
            <person name="Lapidus A."/>
            <person name="Glavina del Rio T."/>
            <person name="Dalin E."/>
            <person name="Tice H."/>
            <person name="Bruce D."/>
            <person name="Goodwin L."/>
            <person name="Pitluck S."/>
            <person name="Peters L."/>
            <person name="Ovchinnikova G."/>
            <person name="Chertkov O."/>
            <person name="Kyrpides N."/>
            <person name="Mavromatis K."/>
            <person name="Ivanova N."/>
            <person name="Brettin T."/>
            <person name="Detter J.C."/>
            <person name="Han C."/>
            <person name="Larimer F."/>
            <person name="Land M."/>
            <person name="Hauser L."/>
            <person name="Markowitz V."/>
            <person name="Cheng J.-F."/>
            <person name="Hugenholtz P."/>
            <person name="Woyke T."/>
            <person name="Wu D."/>
            <person name="Tindall B."/>
            <person name="Pomrenke H."/>
            <person name="Brambilla E."/>
            <person name="Klenk H.-P."/>
            <person name="Eisen J.A."/>
        </authorList>
    </citation>
    <scope>NUCLEOTIDE SEQUENCE [LARGE SCALE GENOMIC DNA]</scope>
    <source>
        <strain evidence="14">ATCC BAA-1392 / DSM 18658 / VKM B-2454 / MOB10</strain>
    </source>
</reference>
<feature type="domain" description="PAS" evidence="11">
    <location>
        <begin position="480"/>
        <end position="550"/>
    </location>
</feature>
<dbReference type="CDD" id="cd16922">
    <property type="entry name" value="HATPase_EvgS-ArcB-TorS-like"/>
    <property type="match status" value="1"/>
</dbReference>
<dbReference type="FunFam" id="3.30.450.20:FF:000099">
    <property type="entry name" value="Sensory box sensor histidine kinase"/>
    <property type="match status" value="1"/>
</dbReference>
<keyword evidence="3 6" id="KW-0597">Phosphoprotein</keyword>
<evidence type="ECO:0000256" key="7">
    <source>
        <dbReference type="SAM" id="Coils"/>
    </source>
</evidence>
<feature type="compositionally biased region" description="Basic and acidic residues" evidence="8">
    <location>
        <begin position="8"/>
        <end position="24"/>
    </location>
</feature>
<feature type="domain" description="Response regulatory" evidence="10">
    <location>
        <begin position="868"/>
        <end position="982"/>
    </location>
</feature>
<dbReference type="eggNOG" id="COG3829">
    <property type="taxonomic scope" value="Bacteria"/>
</dbReference>
<dbReference type="SMART" id="SM00065">
    <property type="entry name" value="GAF"/>
    <property type="match status" value="1"/>
</dbReference>
<evidence type="ECO:0000256" key="8">
    <source>
        <dbReference type="SAM" id="MobiDB-lite"/>
    </source>
</evidence>
<sequence length="992" mass="109881">MAPISLRPHMDCADRSDRPRETNARTRGSPGWHGEGLREDRPVHRQMIDSDASVQAPARLASLRETGLLDSPCEPSFDRLTRLVSRCLNVPVALISLVDERRQYFKSCVGLPEPWASARETPLSHSFCRHVVASCEPLVIADARLHPLVQDNPAIAALGVIAYLGVPLTTADGYVLGAICAIDSKPREWTEDELATLNDLACSVMTEITLRRDVAGRRRAERLLDRYRLLSEHARDIVLFVRADGRIVEANDAAVAAYGYDRDTLLRMSILELRDLDTVPLIPGQMAQADVQGVTFETVHRRKDGSTFPVEVSSRGAEIAGERLLLSILRDISERRKAEEELRQSRERLSETLAQLEALVAGAPFALALLDSDLRFVRLNEAMARINGEPTSAHLGRSYGEIRSASAAIDESALREVIETGVPRLGVYHEGEMPGLPGYVGRWLSNWYPVRAADGRVLGVGIMTAEITEQMRAEEALRYSERRYRTLIDGVLQLMWVNDPDGRTTFFNRRWREYSGYDPALLTGDSWINVIHAEDLVRLRQVRGASIQSGEPYECEYRLRNRDGEFRWHIARVVPMKDREGTVENWFGVATDIHDLKRAQEELRAARDAAEAGTRARDQFLAVLSHELRTPLTPVLVSVTAMLEDPETPELVRPALEVTKRNIALEARLIDDLLDITRITQGKLNLGREVVNAHELIRRAVEICRDEVGSAGIALTMHLVAIAHHVDGDPARLQQIFWNLIKNAVKFTGKGGMIVINSYDEDGPAGPRLVVEVRDTGVGIALEALPKIFNAFEQGDKEVTRQFGGLGLGLAISRNLTEAHGGTLTASSGGRGQGATFVLRLPVTAAPVLYATAPAPRIESARSPASLHILLVEDNPDTLRVMSRLLRRRGYQVTSAPCFSLALEAVEREDSFNLVVSDIGLPDGSGLELMRRIRAQRDVKGIAVSGYGMEDDVRKSRDAGFSLHLTKPVDFPALEQAIQQVARLEAEEPVEP</sequence>